<feature type="compositionally biased region" description="Basic and acidic residues" evidence="1">
    <location>
        <begin position="440"/>
        <end position="451"/>
    </location>
</feature>
<evidence type="ECO:0000313" key="4">
    <source>
        <dbReference type="Proteomes" id="UP000005801"/>
    </source>
</evidence>
<dbReference type="InterPro" id="IPR036397">
    <property type="entry name" value="RNaseH_sf"/>
</dbReference>
<dbReference type="Pfam" id="PF13482">
    <property type="entry name" value="RNase_H_2"/>
    <property type="match status" value="1"/>
</dbReference>
<evidence type="ECO:0000313" key="3">
    <source>
        <dbReference type="EMBL" id="EDM74179.1"/>
    </source>
</evidence>
<dbReference type="SUPFAM" id="SSF53098">
    <property type="entry name" value="Ribonuclease H-like"/>
    <property type="match status" value="1"/>
</dbReference>
<dbReference type="GO" id="GO:0003676">
    <property type="term" value="F:nucleic acid binding"/>
    <property type="evidence" value="ECO:0007669"/>
    <property type="project" value="InterPro"/>
</dbReference>
<gene>
    <name evidence="3" type="ORF">PPSIR1_17890</name>
</gene>
<dbReference type="EMBL" id="ABCS01000145">
    <property type="protein sequence ID" value="EDM74179.1"/>
    <property type="molecule type" value="Genomic_DNA"/>
</dbReference>
<proteinExistence type="predicted"/>
<feature type="domain" description="YprB ribonuclease H-like" evidence="2">
    <location>
        <begin position="100"/>
        <end position="281"/>
    </location>
</feature>
<dbReference type="Gene3D" id="3.30.420.10">
    <property type="entry name" value="Ribonuclease H-like superfamily/Ribonuclease H"/>
    <property type="match status" value="1"/>
</dbReference>
<organism evidence="3 4">
    <name type="scientific">Plesiocystis pacifica SIR-1</name>
    <dbReference type="NCBI Taxonomy" id="391625"/>
    <lineage>
        <taxon>Bacteria</taxon>
        <taxon>Pseudomonadati</taxon>
        <taxon>Myxococcota</taxon>
        <taxon>Polyangia</taxon>
        <taxon>Nannocystales</taxon>
        <taxon>Nannocystaceae</taxon>
        <taxon>Plesiocystis</taxon>
    </lineage>
</organism>
<accession>A6GIY2</accession>
<dbReference type="PANTHER" id="PTHR38462:SF1">
    <property type="entry name" value="YPRB RIBONUCLEASE H-LIKE DOMAIN-CONTAINING PROTEIN"/>
    <property type="match status" value="1"/>
</dbReference>
<keyword evidence="4" id="KW-1185">Reference proteome</keyword>
<dbReference type="InterPro" id="IPR012337">
    <property type="entry name" value="RNaseH-like_sf"/>
</dbReference>
<evidence type="ECO:0000256" key="1">
    <source>
        <dbReference type="SAM" id="MobiDB-lite"/>
    </source>
</evidence>
<dbReference type="PANTHER" id="PTHR38462">
    <property type="entry name" value="EXONUCLEASE-LIKE PROTEIN"/>
    <property type="match status" value="1"/>
</dbReference>
<feature type="compositionally biased region" description="Basic and acidic residues" evidence="1">
    <location>
        <begin position="488"/>
        <end position="512"/>
    </location>
</feature>
<reference evidence="3 4" key="1">
    <citation type="submission" date="2007-06" db="EMBL/GenBank/DDBJ databases">
        <authorList>
            <person name="Shimkets L."/>
            <person name="Ferriera S."/>
            <person name="Johnson J."/>
            <person name="Kravitz S."/>
            <person name="Beeson K."/>
            <person name="Sutton G."/>
            <person name="Rogers Y.-H."/>
            <person name="Friedman R."/>
            <person name="Frazier M."/>
            <person name="Venter J.C."/>
        </authorList>
    </citation>
    <scope>NUCLEOTIDE SEQUENCE [LARGE SCALE GENOMIC DNA]</scope>
    <source>
        <strain evidence="3 4">SIR-1</strain>
    </source>
</reference>
<feature type="region of interest" description="Disordered" evidence="1">
    <location>
        <begin position="1"/>
        <end position="25"/>
    </location>
</feature>
<dbReference type="AlphaFoldDB" id="A6GIY2"/>
<sequence>MLHGNAAPTQPAAPMLERATAEPARERGFRVHGLTVGAEGVQPEASEGGPGGADAPFVGPGAANTRRFIARTPRCAEPALARALVCLGAQLPGAGRARPVFLDTETTGLGGGGSLAFVIGLAWYGDDGRLRVRQWVLERLGAEAAMLRAVLDTLRALGPAPLVTYNGASFDLPLLRMRAGRHRLAAAELDGETLEHLDLLHPTRRLWQGRAPDCRLGTLEELALGQRRRGDIPSAEIPEVFWDWLRARDEGRVEARTQRRLCAVLEHNCADLVSLPALAASLAREIHRPSDLDRARRAARHLARIGVEEQARTLLASWLDEVLDPRDLSGAQSLVETLQLRDAALELATLHRRAGERERAARLWRWAWSVDPRSPIAAEAWAKHLEHHARDYEGALRVAEGSRVPCSRRLSRLRARVARACPAPATKPAPAPFPAPVPAEPRHVAEPEPKRSPTPAATSVSQPPAASPRLQGRSFGSPIPSPRGVRSFTDRSVPRARKGELLERSESEDGAPRLRYRLLRRG</sequence>
<dbReference type="InterPro" id="IPR038720">
    <property type="entry name" value="YprB_RNase_H-like_dom"/>
</dbReference>
<feature type="region of interest" description="Disordered" evidence="1">
    <location>
        <begin position="423"/>
        <end position="522"/>
    </location>
</feature>
<name>A6GIY2_9BACT</name>
<dbReference type="STRING" id="391625.PPSIR1_17890"/>
<feature type="compositionally biased region" description="Polar residues" evidence="1">
    <location>
        <begin position="455"/>
        <end position="464"/>
    </location>
</feature>
<dbReference type="eggNOG" id="COG3359">
    <property type="taxonomic scope" value="Bacteria"/>
</dbReference>
<dbReference type="Proteomes" id="UP000005801">
    <property type="component" value="Unassembled WGS sequence"/>
</dbReference>
<feature type="compositionally biased region" description="Pro residues" evidence="1">
    <location>
        <begin position="425"/>
        <end position="439"/>
    </location>
</feature>
<comment type="caution">
    <text evidence="3">The sequence shown here is derived from an EMBL/GenBank/DDBJ whole genome shotgun (WGS) entry which is preliminary data.</text>
</comment>
<protein>
    <recommendedName>
        <fullName evidence="2">YprB ribonuclease H-like domain-containing protein</fullName>
    </recommendedName>
</protein>
<evidence type="ECO:0000259" key="2">
    <source>
        <dbReference type="Pfam" id="PF13482"/>
    </source>
</evidence>